<dbReference type="SMART" id="SM00825">
    <property type="entry name" value="PKS_KS"/>
    <property type="match status" value="1"/>
</dbReference>
<keyword evidence="3 4" id="KW-0808">Transferase</keyword>
<dbReference type="Gene3D" id="3.40.47.10">
    <property type="match status" value="1"/>
</dbReference>
<keyword evidence="6" id="KW-0012">Acyltransferase</keyword>
<proteinExistence type="inferred from homology"/>
<organism evidence="6 7">
    <name type="scientific">Kushneria aurantia</name>
    <dbReference type="NCBI Taxonomy" id="504092"/>
    <lineage>
        <taxon>Bacteria</taxon>
        <taxon>Pseudomonadati</taxon>
        <taxon>Pseudomonadota</taxon>
        <taxon>Gammaproteobacteria</taxon>
        <taxon>Oceanospirillales</taxon>
        <taxon>Halomonadaceae</taxon>
        <taxon>Kushneria</taxon>
    </lineage>
</organism>
<evidence type="ECO:0000256" key="4">
    <source>
        <dbReference type="RuleBase" id="RU003694"/>
    </source>
</evidence>
<dbReference type="Pfam" id="PF00109">
    <property type="entry name" value="ketoacyl-synt"/>
    <property type="match status" value="1"/>
</dbReference>
<evidence type="ECO:0000256" key="2">
    <source>
        <dbReference type="ARBA" id="ARBA00008467"/>
    </source>
</evidence>
<comment type="pathway">
    <text evidence="1">Lipid metabolism; fatty acid biosynthesis.</text>
</comment>
<dbReference type="InterPro" id="IPR014031">
    <property type="entry name" value="Ketoacyl_synth_C"/>
</dbReference>
<dbReference type="PROSITE" id="PS00606">
    <property type="entry name" value="KS3_1"/>
    <property type="match status" value="1"/>
</dbReference>
<comment type="similarity">
    <text evidence="2 4">Belongs to the thiolase-like superfamily. Beta-ketoacyl-ACP synthases family.</text>
</comment>
<dbReference type="InterPro" id="IPR018201">
    <property type="entry name" value="Ketoacyl_synth_AS"/>
</dbReference>
<dbReference type="CDD" id="cd00834">
    <property type="entry name" value="KAS_I_II"/>
    <property type="match status" value="1"/>
</dbReference>
<sequence>MTNKVVVTGMGVLCSAGATVSQLWDKIVQKKVLTQYDYRLENAPVKCSCPLSNWNPKLRFKQAAFTQVDPFIQYAVYAAQEALDDANIQPGYNLPSNKIGIVVGNSLAGISTLEKIINKESEVGPASVSASYILSTMTNMASANISVHLGITGPSYFLSTACASGADAIGRGKRMIESGECDTVIVGGSEAPITKNVVTAFAKLGALSRNNIGEGSIRPFDKERNGFVISEGAGFLVLEHESQAQKRKANIHARLLGYGSSSDAYHMTTPTPSGKGLTQAVEKALSDANIESIEIGYINAHGTATSLNDRLENTVYGDIFGLTTPVTSTKGVTGHPLAASGAIEAIASIQSLKTNTIPGTAGLNIIDDDIKINVNRETTKPLNSLLVMSSSIGFGGQNSVLIFEK</sequence>
<reference evidence="6 7" key="1">
    <citation type="submission" date="2024-09" db="EMBL/GenBank/DDBJ databases">
        <authorList>
            <person name="Sun Q."/>
            <person name="Mori K."/>
        </authorList>
    </citation>
    <scope>NUCLEOTIDE SEQUENCE [LARGE SCALE GENOMIC DNA]</scope>
    <source>
        <strain evidence="6 7">CCM 7415</strain>
    </source>
</reference>
<dbReference type="InterPro" id="IPR014030">
    <property type="entry name" value="Ketoacyl_synth_N"/>
</dbReference>
<dbReference type="Pfam" id="PF02801">
    <property type="entry name" value="Ketoacyl-synt_C"/>
    <property type="match status" value="1"/>
</dbReference>
<accession>A0ABV6G491</accession>
<dbReference type="InterPro" id="IPR000794">
    <property type="entry name" value="Beta-ketoacyl_synthase"/>
</dbReference>
<dbReference type="RefSeq" id="WP_083920949.1">
    <property type="nucleotide sequence ID" value="NZ_JBHLVX010000025.1"/>
</dbReference>
<evidence type="ECO:0000256" key="3">
    <source>
        <dbReference type="ARBA" id="ARBA00022679"/>
    </source>
</evidence>
<evidence type="ECO:0000256" key="1">
    <source>
        <dbReference type="ARBA" id="ARBA00005194"/>
    </source>
</evidence>
<dbReference type="PROSITE" id="PS52004">
    <property type="entry name" value="KS3_2"/>
    <property type="match status" value="1"/>
</dbReference>
<evidence type="ECO:0000259" key="5">
    <source>
        <dbReference type="PROSITE" id="PS52004"/>
    </source>
</evidence>
<name>A0ABV6G491_9GAMM</name>
<dbReference type="PANTHER" id="PTHR11712">
    <property type="entry name" value="POLYKETIDE SYNTHASE-RELATED"/>
    <property type="match status" value="1"/>
</dbReference>
<evidence type="ECO:0000313" key="7">
    <source>
        <dbReference type="Proteomes" id="UP001589814"/>
    </source>
</evidence>
<evidence type="ECO:0000313" key="6">
    <source>
        <dbReference type="EMBL" id="MFC0267837.1"/>
    </source>
</evidence>
<dbReference type="GO" id="GO:0016746">
    <property type="term" value="F:acyltransferase activity"/>
    <property type="evidence" value="ECO:0007669"/>
    <property type="project" value="UniProtKB-KW"/>
</dbReference>
<protein>
    <submittedName>
        <fullName evidence="6">Beta-ketoacyl-[acyl-carrier-protein] synthase family protein</fullName>
        <ecNumber evidence="6">2.3.1.-</ecNumber>
    </submittedName>
</protein>
<dbReference type="EC" id="2.3.1.-" evidence="6"/>
<gene>
    <name evidence="6" type="ORF">ACFFHW_07510</name>
</gene>
<dbReference type="SUPFAM" id="SSF53901">
    <property type="entry name" value="Thiolase-like"/>
    <property type="match status" value="1"/>
</dbReference>
<dbReference type="Proteomes" id="UP001589814">
    <property type="component" value="Unassembled WGS sequence"/>
</dbReference>
<feature type="domain" description="Ketosynthase family 3 (KS3)" evidence="5">
    <location>
        <begin position="2"/>
        <end position="405"/>
    </location>
</feature>
<dbReference type="EMBL" id="JBHLVX010000025">
    <property type="protein sequence ID" value="MFC0267837.1"/>
    <property type="molecule type" value="Genomic_DNA"/>
</dbReference>
<dbReference type="PANTHER" id="PTHR11712:SF347">
    <property type="entry name" value="BETA KETOACYL-ACYL CARRIER PROTEIN SYNTHASE"/>
    <property type="match status" value="1"/>
</dbReference>
<dbReference type="InterPro" id="IPR020841">
    <property type="entry name" value="PKS_Beta-ketoAc_synthase_dom"/>
</dbReference>
<dbReference type="InterPro" id="IPR016039">
    <property type="entry name" value="Thiolase-like"/>
</dbReference>
<comment type="caution">
    <text evidence="6">The sequence shown here is derived from an EMBL/GenBank/DDBJ whole genome shotgun (WGS) entry which is preliminary data.</text>
</comment>
<keyword evidence="7" id="KW-1185">Reference proteome</keyword>